<feature type="region of interest" description="Disordered" evidence="1">
    <location>
        <begin position="35"/>
        <end position="54"/>
    </location>
</feature>
<evidence type="ECO:0000313" key="2">
    <source>
        <dbReference type="EMBL" id="KIO27522.1"/>
    </source>
</evidence>
<reference evidence="3" key="2">
    <citation type="submission" date="2015-01" db="EMBL/GenBank/DDBJ databases">
        <title>Evolutionary Origins and Diversification of the Mycorrhizal Mutualists.</title>
        <authorList>
            <consortium name="DOE Joint Genome Institute"/>
            <consortium name="Mycorrhizal Genomics Consortium"/>
            <person name="Kohler A."/>
            <person name="Kuo A."/>
            <person name="Nagy L.G."/>
            <person name="Floudas D."/>
            <person name="Copeland A."/>
            <person name="Barry K.W."/>
            <person name="Cichocki N."/>
            <person name="Veneault-Fourrey C."/>
            <person name="LaButti K."/>
            <person name="Lindquist E.A."/>
            <person name="Lipzen A."/>
            <person name="Lundell T."/>
            <person name="Morin E."/>
            <person name="Murat C."/>
            <person name="Riley R."/>
            <person name="Ohm R."/>
            <person name="Sun H."/>
            <person name="Tunlid A."/>
            <person name="Henrissat B."/>
            <person name="Grigoriev I.V."/>
            <person name="Hibbett D.S."/>
            <person name="Martin F."/>
        </authorList>
    </citation>
    <scope>NUCLEOTIDE SEQUENCE [LARGE SCALE GENOMIC DNA]</scope>
    <source>
        <strain evidence="3">MUT 4182</strain>
    </source>
</reference>
<proteinExistence type="predicted"/>
<reference evidence="2 3" key="1">
    <citation type="submission" date="2014-04" db="EMBL/GenBank/DDBJ databases">
        <authorList>
            <consortium name="DOE Joint Genome Institute"/>
            <person name="Kuo A."/>
            <person name="Girlanda M."/>
            <person name="Perotto S."/>
            <person name="Kohler A."/>
            <person name="Nagy L.G."/>
            <person name="Floudas D."/>
            <person name="Copeland A."/>
            <person name="Barry K.W."/>
            <person name="Cichocki N."/>
            <person name="Veneault-Fourrey C."/>
            <person name="LaButti K."/>
            <person name="Lindquist E.A."/>
            <person name="Lipzen A."/>
            <person name="Lundell T."/>
            <person name="Morin E."/>
            <person name="Murat C."/>
            <person name="Sun H."/>
            <person name="Tunlid A."/>
            <person name="Henrissat B."/>
            <person name="Grigoriev I.V."/>
            <person name="Hibbett D.S."/>
            <person name="Martin F."/>
            <person name="Nordberg H.P."/>
            <person name="Cantor M.N."/>
            <person name="Hua S.X."/>
        </authorList>
    </citation>
    <scope>NUCLEOTIDE SEQUENCE [LARGE SCALE GENOMIC DNA]</scope>
    <source>
        <strain evidence="2 3">MUT 4182</strain>
    </source>
</reference>
<dbReference type="AlphaFoldDB" id="A0A0C3M1D9"/>
<dbReference type="OrthoDB" id="3227403at2759"/>
<name>A0A0C3M1D9_9AGAM</name>
<dbReference type="Proteomes" id="UP000054248">
    <property type="component" value="Unassembled WGS sequence"/>
</dbReference>
<gene>
    <name evidence="2" type="ORF">M407DRAFT_243308</name>
</gene>
<sequence length="255" mass="29259">MLISLVESISKRIHIARRIHNADIKYQEISLKKLGSQHSSSGKKPDPTQEDDEKLAKVMQGCIAPRLARLRTSYFGPHQWHLVSDWWGVSWLFTLWEGEPGVSIHRHERRIANIEIMLDLVEHRDNLSSEFWNKITQWQLLRYQHDATRIFKTFKREIAGLESVEPSHRACRSALAKAVKRAQAEPPLINATWADAFIIRHLSFDPSLKAVIDSEKWTSSDGRQAVMAMFDELLLDEPRFPLGCDALGFSPLVAD</sequence>
<protein>
    <submittedName>
        <fullName evidence="2">Uncharacterized protein</fullName>
    </submittedName>
</protein>
<dbReference type="HOGENOM" id="CLU_063753_0_0_1"/>
<accession>A0A0C3M1D9</accession>
<keyword evidence="3" id="KW-1185">Reference proteome</keyword>
<evidence type="ECO:0000313" key="3">
    <source>
        <dbReference type="Proteomes" id="UP000054248"/>
    </source>
</evidence>
<evidence type="ECO:0000256" key="1">
    <source>
        <dbReference type="SAM" id="MobiDB-lite"/>
    </source>
</evidence>
<organism evidence="2 3">
    <name type="scientific">Tulasnella calospora MUT 4182</name>
    <dbReference type="NCBI Taxonomy" id="1051891"/>
    <lineage>
        <taxon>Eukaryota</taxon>
        <taxon>Fungi</taxon>
        <taxon>Dikarya</taxon>
        <taxon>Basidiomycota</taxon>
        <taxon>Agaricomycotina</taxon>
        <taxon>Agaricomycetes</taxon>
        <taxon>Cantharellales</taxon>
        <taxon>Tulasnellaceae</taxon>
        <taxon>Tulasnella</taxon>
    </lineage>
</organism>
<dbReference type="EMBL" id="KN823007">
    <property type="protein sequence ID" value="KIO27522.1"/>
    <property type="molecule type" value="Genomic_DNA"/>
</dbReference>